<feature type="domain" description="Exostosin GT47" evidence="14">
    <location>
        <begin position="116"/>
        <end position="396"/>
    </location>
</feature>
<keyword evidence="11" id="KW-1015">Disulfide bond</keyword>
<dbReference type="InterPro" id="IPR015338">
    <property type="entry name" value="GT64_dom"/>
</dbReference>
<evidence type="ECO:0000256" key="3">
    <source>
        <dbReference type="ARBA" id="ARBA00010271"/>
    </source>
</evidence>
<organism evidence="16 17">
    <name type="scientific">Clytia hemisphaerica</name>
    <dbReference type="NCBI Taxonomy" id="252671"/>
    <lineage>
        <taxon>Eukaryota</taxon>
        <taxon>Metazoa</taxon>
        <taxon>Cnidaria</taxon>
        <taxon>Hydrozoa</taxon>
        <taxon>Hydroidolina</taxon>
        <taxon>Leptothecata</taxon>
        <taxon>Obeliida</taxon>
        <taxon>Clytiidae</taxon>
        <taxon>Clytia</taxon>
    </lineage>
</organism>
<dbReference type="AlphaFoldDB" id="A0A7M5UQC2"/>
<evidence type="ECO:0000256" key="1">
    <source>
        <dbReference type="ARBA" id="ARBA00004648"/>
    </source>
</evidence>
<comment type="similarity">
    <text evidence="3">Belongs to the glycosyltransferase 47 family.</text>
</comment>
<evidence type="ECO:0000256" key="13">
    <source>
        <dbReference type="SAM" id="Phobius"/>
    </source>
</evidence>
<keyword evidence="12" id="KW-0325">Glycoprotein</keyword>
<dbReference type="Pfam" id="PF09258">
    <property type="entry name" value="Glyco_transf_64"/>
    <property type="match status" value="1"/>
</dbReference>
<keyword evidence="4" id="KW-0328">Glycosyltransferase</keyword>
<dbReference type="InterPro" id="IPR029044">
    <property type="entry name" value="Nucleotide-diphossugar_trans"/>
</dbReference>
<evidence type="ECO:0000256" key="11">
    <source>
        <dbReference type="ARBA" id="ARBA00023157"/>
    </source>
</evidence>
<dbReference type="PANTHER" id="PTHR48261">
    <property type="entry name" value="ACETYLGLUCOSAMINYLTRANSFERASE"/>
    <property type="match status" value="1"/>
</dbReference>
<dbReference type="SUPFAM" id="SSF53448">
    <property type="entry name" value="Nucleotide-diphospho-sugar transferases"/>
    <property type="match status" value="1"/>
</dbReference>
<dbReference type="Gene3D" id="3.90.550.10">
    <property type="entry name" value="Spore Coat Polysaccharide Biosynthesis Protein SpsA, Chain A"/>
    <property type="match status" value="1"/>
</dbReference>
<dbReference type="GO" id="GO:0015012">
    <property type="term" value="P:heparan sulfate proteoglycan biosynthetic process"/>
    <property type="evidence" value="ECO:0007669"/>
    <property type="project" value="UniProtKB-ARBA"/>
</dbReference>
<evidence type="ECO:0000256" key="10">
    <source>
        <dbReference type="ARBA" id="ARBA00023136"/>
    </source>
</evidence>
<keyword evidence="10 13" id="KW-0472">Membrane</keyword>
<evidence type="ECO:0000256" key="6">
    <source>
        <dbReference type="ARBA" id="ARBA00022692"/>
    </source>
</evidence>
<proteinExistence type="inferred from homology"/>
<keyword evidence="9 13" id="KW-1133">Transmembrane helix</keyword>
<evidence type="ECO:0000256" key="7">
    <source>
        <dbReference type="ARBA" id="ARBA00022824"/>
    </source>
</evidence>
<comment type="pathway">
    <text evidence="2">Protein modification; protein glycosylation.</text>
</comment>
<evidence type="ECO:0000259" key="15">
    <source>
        <dbReference type="Pfam" id="PF09258"/>
    </source>
</evidence>
<evidence type="ECO:0000256" key="9">
    <source>
        <dbReference type="ARBA" id="ARBA00022989"/>
    </source>
</evidence>
<name>A0A7M5UQC2_9CNID</name>
<sequence>MVSRNRIGSRRKIQVCTFILLTVLLLFLLVWIYNFKNRPHITYQQDLLAIKKDTILSNYQWNNEAIKSISNKQFQYNDFNSKSFTIKDEVTHSFQEYDSKCIRLSKCFDFNKCRNGFSVYVHPDIEGIPVSPVYRNILTILRSSLYYTDDPNEACISILSYDTHDRDVISTNFIKKMNSKLKKLPNWNNGQNHIVIVFFSGTWPDYLDTASFQLGKAMIARASSSLHGIRKGYDISIPLIPKDYPIKSIPILDKDVTLLPLHRKYLMSFKGKRYLYGIGSMSRNSLYLIRNKKFVLLTTCRHGKGWEKYKDERCDTDNEEYDRYDYNELLRNSTFCLIPRGRRLGSFRFLESMKFGCIPVLLSNGWDLPFKDLIDWSKFSLNIDERTLLQLPTIIEGLSEQMILSMRQQTLFVYQTYFSSVTSILETMLEEVRERVIQDFKRPYRIWNQMPGALKVDTSFSSSVSRLPFYGSLSNDVQRFTAIILAVSTIHRSSAALFRLIQSINMSKYVDQILVIWLSSSAVPSRNKWPKTKVSLRVVHPPKRSMNARYINMELIKTDAIFSFDEDVIVNDAEIDFAFSVWLSNPDRLVGFTARSHIYDTTSNSEPSWTYTSKKMNSYSIIQTSNAVFHRYYSHHYSKRLPNQLQEMVNQHSTCESLTMNFLISSLTNKSPIKVTTSSHFKPGSVTKERLGSTFTPESHFATMQKCFDMLVNVFGHVPLVWSKVAMNPVLYKDPVSIVRKKYKKLES</sequence>
<dbReference type="GeneID" id="136809434"/>
<comment type="subcellular location">
    <subcellularLocation>
        <location evidence="1">Endoplasmic reticulum membrane</location>
        <topology evidence="1">Single-pass type II membrane protein</topology>
    </subcellularLocation>
</comment>
<dbReference type="OrthoDB" id="5954868at2759"/>
<keyword evidence="6 13" id="KW-0812">Transmembrane</keyword>
<evidence type="ECO:0000259" key="14">
    <source>
        <dbReference type="Pfam" id="PF03016"/>
    </source>
</evidence>
<reference evidence="16" key="1">
    <citation type="submission" date="2021-01" db="UniProtKB">
        <authorList>
            <consortium name="EnsemblMetazoa"/>
        </authorList>
    </citation>
    <scope>IDENTIFICATION</scope>
</reference>
<dbReference type="RefSeq" id="XP_066922067.1">
    <property type="nucleotide sequence ID" value="XM_067065966.1"/>
</dbReference>
<dbReference type="Pfam" id="PF03016">
    <property type="entry name" value="Exostosin_GT47"/>
    <property type="match status" value="1"/>
</dbReference>
<feature type="domain" description="Glycosyl transferase 64" evidence="15">
    <location>
        <begin position="480"/>
        <end position="732"/>
    </location>
</feature>
<keyword evidence="17" id="KW-1185">Reference proteome</keyword>
<feature type="transmembrane region" description="Helical" evidence="13">
    <location>
        <begin position="12"/>
        <end position="33"/>
    </location>
</feature>
<keyword evidence="7" id="KW-0256">Endoplasmic reticulum</keyword>
<dbReference type="Proteomes" id="UP000594262">
    <property type="component" value="Unplaced"/>
</dbReference>
<dbReference type="PANTHER" id="PTHR48261:SF3">
    <property type="entry name" value="EXOSTOSIN GLYCOSYLTRANSFERASE 1"/>
    <property type="match status" value="1"/>
</dbReference>
<dbReference type="InterPro" id="IPR004263">
    <property type="entry name" value="Exostosin"/>
</dbReference>
<evidence type="ECO:0000256" key="2">
    <source>
        <dbReference type="ARBA" id="ARBA00004922"/>
    </source>
</evidence>
<dbReference type="GO" id="GO:0005789">
    <property type="term" value="C:endoplasmic reticulum membrane"/>
    <property type="evidence" value="ECO:0007669"/>
    <property type="project" value="UniProtKB-SubCell"/>
</dbReference>
<dbReference type="InterPro" id="IPR040911">
    <property type="entry name" value="Exostosin_GT47"/>
</dbReference>
<evidence type="ECO:0000256" key="8">
    <source>
        <dbReference type="ARBA" id="ARBA00022968"/>
    </source>
</evidence>
<protein>
    <submittedName>
        <fullName evidence="16">Uncharacterized protein</fullName>
    </submittedName>
</protein>
<evidence type="ECO:0000256" key="12">
    <source>
        <dbReference type="ARBA" id="ARBA00023180"/>
    </source>
</evidence>
<evidence type="ECO:0000313" key="16">
    <source>
        <dbReference type="EnsemblMetazoa" id="CLYHEMP000897.1"/>
    </source>
</evidence>
<evidence type="ECO:0000256" key="5">
    <source>
        <dbReference type="ARBA" id="ARBA00022679"/>
    </source>
</evidence>
<keyword evidence="5" id="KW-0808">Transferase</keyword>
<dbReference type="EnsemblMetazoa" id="CLYHEMT000897.1">
    <property type="protein sequence ID" value="CLYHEMP000897.1"/>
    <property type="gene ID" value="CLYHEMG000897"/>
</dbReference>
<evidence type="ECO:0000256" key="4">
    <source>
        <dbReference type="ARBA" id="ARBA00022676"/>
    </source>
</evidence>
<dbReference type="GO" id="GO:0016757">
    <property type="term" value="F:glycosyltransferase activity"/>
    <property type="evidence" value="ECO:0007669"/>
    <property type="project" value="UniProtKB-KW"/>
</dbReference>
<accession>A0A7M5UQC2</accession>
<keyword evidence="8" id="KW-0735">Signal-anchor</keyword>
<evidence type="ECO:0000313" key="17">
    <source>
        <dbReference type="Proteomes" id="UP000594262"/>
    </source>
</evidence>